<dbReference type="GO" id="GO:0051287">
    <property type="term" value="F:NAD binding"/>
    <property type="evidence" value="ECO:0007669"/>
    <property type="project" value="InterPro"/>
</dbReference>
<proteinExistence type="inferred from homology"/>
<accession>A0A540UV90</accession>
<keyword evidence="4" id="KW-1185">Reference proteome</keyword>
<dbReference type="OrthoDB" id="9803238at2"/>
<dbReference type="PANTHER" id="PTHR43491:SF2">
    <property type="entry name" value="UDP-N-ACETYL-D-MANNOSAMINE DEHYDROGENASE"/>
    <property type="match status" value="1"/>
</dbReference>
<evidence type="ECO:0000259" key="2">
    <source>
        <dbReference type="Pfam" id="PF03721"/>
    </source>
</evidence>
<dbReference type="GO" id="GO:0000271">
    <property type="term" value="P:polysaccharide biosynthetic process"/>
    <property type="evidence" value="ECO:0007669"/>
    <property type="project" value="InterPro"/>
</dbReference>
<dbReference type="PANTHER" id="PTHR43491">
    <property type="entry name" value="UDP-N-ACETYL-D-MANNOSAMINE DEHYDROGENASE"/>
    <property type="match status" value="1"/>
</dbReference>
<dbReference type="EMBL" id="VIGD01000032">
    <property type="protein sequence ID" value="TQE88412.1"/>
    <property type="molecule type" value="Genomic_DNA"/>
</dbReference>
<dbReference type="InterPro" id="IPR036291">
    <property type="entry name" value="NAD(P)-bd_dom_sf"/>
</dbReference>
<dbReference type="InterPro" id="IPR001732">
    <property type="entry name" value="UDP-Glc/GDP-Man_DH_N"/>
</dbReference>
<evidence type="ECO:0000313" key="4">
    <source>
        <dbReference type="Proteomes" id="UP000315753"/>
    </source>
</evidence>
<gene>
    <name evidence="3" type="ORF">FKZ59_13830</name>
</gene>
<organism evidence="3 4">
    <name type="scientific">Ureibacillus terrenus</name>
    <dbReference type="NCBI Taxonomy" id="118246"/>
    <lineage>
        <taxon>Bacteria</taxon>
        <taxon>Bacillati</taxon>
        <taxon>Bacillota</taxon>
        <taxon>Bacilli</taxon>
        <taxon>Bacillales</taxon>
        <taxon>Caryophanaceae</taxon>
        <taxon>Ureibacillus</taxon>
    </lineage>
</organism>
<dbReference type="PIRSF" id="PIRSF500136">
    <property type="entry name" value="UDP_ManNAc_DH"/>
    <property type="match status" value="1"/>
</dbReference>
<dbReference type="InterPro" id="IPR028359">
    <property type="entry name" value="UDP_ManNAc/GlcNAc_DH"/>
</dbReference>
<comment type="similarity">
    <text evidence="1">Belongs to the UDP-glucose/GDP-mannose dehydrogenase family.</text>
</comment>
<protein>
    <recommendedName>
        <fullName evidence="2">UDP-glucose/GDP-mannose dehydrogenase N-terminal domain-containing protein</fullName>
    </recommendedName>
</protein>
<name>A0A540UV90_9BACL</name>
<dbReference type="GO" id="GO:0016628">
    <property type="term" value="F:oxidoreductase activity, acting on the CH-CH group of donors, NAD or NADP as acceptor"/>
    <property type="evidence" value="ECO:0007669"/>
    <property type="project" value="InterPro"/>
</dbReference>
<dbReference type="PIRSF" id="PIRSF000124">
    <property type="entry name" value="UDPglc_GDPman_dh"/>
    <property type="match status" value="1"/>
</dbReference>
<dbReference type="Pfam" id="PF03721">
    <property type="entry name" value="UDPG_MGDP_dh_N"/>
    <property type="match status" value="1"/>
</dbReference>
<comment type="caution">
    <text evidence="3">The sequence shown here is derived from an EMBL/GenBank/DDBJ whole genome shotgun (WGS) entry which is preliminary data.</text>
</comment>
<dbReference type="InterPro" id="IPR017476">
    <property type="entry name" value="UDP-Glc/GDP-Man"/>
</dbReference>
<dbReference type="SUPFAM" id="SSF51735">
    <property type="entry name" value="NAD(P)-binding Rossmann-fold domains"/>
    <property type="match status" value="1"/>
</dbReference>
<dbReference type="Gene3D" id="3.40.50.720">
    <property type="entry name" value="NAD(P)-binding Rossmann-like Domain"/>
    <property type="match status" value="1"/>
</dbReference>
<dbReference type="GO" id="GO:0016616">
    <property type="term" value="F:oxidoreductase activity, acting on the CH-OH group of donors, NAD or NADP as acceptor"/>
    <property type="evidence" value="ECO:0007669"/>
    <property type="project" value="InterPro"/>
</dbReference>
<evidence type="ECO:0000313" key="3">
    <source>
        <dbReference type="EMBL" id="TQE88412.1"/>
    </source>
</evidence>
<dbReference type="AlphaFoldDB" id="A0A540UV90"/>
<evidence type="ECO:0000256" key="1">
    <source>
        <dbReference type="ARBA" id="ARBA00006601"/>
    </source>
</evidence>
<sequence length="114" mass="12628">MENMYIGLGYIGLPTSIMFAKHNVEVIGVDIKEEVINLLNQGVIHIEEPGLQEALNEVIEKGTFRASIKPEKADAFIIAVPTPNNDDTYKSCDLTYVLGAVVYGKIKVALTYIW</sequence>
<dbReference type="Proteomes" id="UP000315753">
    <property type="component" value="Unassembled WGS sequence"/>
</dbReference>
<reference evidence="3 4" key="1">
    <citation type="submission" date="2019-06" db="EMBL/GenBank/DDBJ databases">
        <title>Genome sequence of Ureibacillus terrenus.</title>
        <authorList>
            <person name="Maclea K.S."/>
            <person name="Simoes M."/>
        </authorList>
    </citation>
    <scope>NUCLEOTIDE SEQUENCE [LARGE SCALE GENOMIC DNA]</scope>
    <source>
        <strain evidence="3 4">ATCC BAA-384</strain>
    </source>
</reference>
<feature type="domain" description="UDP-glucose/GDP-mannose dehydrogenase N-terminal" evidence="2">
    <location>
        <begin position="5"/>
        <end position="101"/>
    </location>
</feature>